<feature type="compositionally biased region" description="Low complexity" evidence="2">
    <location>
        <begin position="202"/>
        <end position="214"/>
    </location>
</feature>
<feature type="region of interest" description="Disordered" evidence="2">
    <location>
        <begin position="367"/>
        <end position="390"/>
    </location>
</feature>
<keyword evidence="1" id="KW-0175">Coiled coil</keyword>
<accession>K1Q7Z2</accession>
<feature type="region of interest" description="Disordered" evidence="2">
    <location>
        <begin position="136"/>
        <end position="226"/>
    </location>
</feature>
<feature type="compositionally biased region" description="Low complexity" evidence="2">
    <location>
        <begin position="143"/>
        <end position="152"/>
    </location>
</feature>
<reference evidence="3" key="1">
    <citation type="journal article" date="2012" name="Nature">
        <title>The oyster genome reveals stress adaptation and complexity of shell formation.</title>
        <authorList>
            <person name="Zhang G."/>
            <person name="Fang X."/>
            <person name="Guo X."/>
            <person name="Li L."/>
            <person name="Luo R."/>
            <person name="Xu F."/>
            <person name="Yang P."/>
            <person name="Zhang L."/>
            <person name="Wang X."/>
            <person name="Qi H."/>
            <person name="Xiong Z."/>
            <person name="Que H."/>
            <person name="Xie Y."/>
            <person name="Holland P.W."/>
            <person name="Paps J."/>
            <person name="Zhu Y."/>
            <person name="Wu F."/>
            <person name="Chen Y."/>
            <person name="Wang J."/>
            <person name="Peng C."/>
            <person name="Meng J."/>
            <person name="Yang L."/>
            <person name="Liu J."/>
            <person name="Wen B."/>
            <person name="Zhang N."/>
            <person name="Huang Z."/>
            <person name="Zhu Q."/>
            <person name="Feng Y."/>
            <person name="Mount A."/>
            <person name="Hedgecock D."/>
            <person name="Xu Z."/>
            <person name="Liu Y."/>
            <person name="Domazet-Loso T."/>
            <person name="Du Y."/>
            <person name="Sun X."/>
            <person name="Zhang S."/>
            <person name="Liu B."/>
            <person name="Cheng P."/>
            <person name="Jiang X."/>
            <person name="Li J."/>
            <person name="Fan D."/>
            <person name="Wang W."/>
            <person name="Fu W."/>
            <person name="Wang T."/>
            <person name="Wang B."/>
            <person name="Zhang J."/>
            <person name="Peng Z."/>
            <person name="Li Y."/>
            <person name="Li N."/>
            <person name="Wang J."/>
            <person name="Chen M."/>
            <person name="He Y."/>
            <person name="Tan F."/>
            <person name="Song X."/>
            <person name="Zheng Q."/>
            <person name="Huang R."/>
            <person name="Yang H."/>
            <person name="Du X."/>
            <person name="Chen L."/>
            <person name="Yang M."/>
            <person name="Gaffney P.M."/>
            <person name="Wang S."/>
            <person name="Luo L."/>
            <person name="She Z."/>
            <person name="Ming Y."/>
            <person name="Huang W."/>
            <person name="Zhang S."/>
            <person name="Huang B."/>
            <person name="Zhang Y."/>
            <person name="Qu T."/>
            <person name="Ni P."/>
            <person name="Miao G."/>
            <person name="Wang J."/>
            <person name="Wang Q."/>
            <person name="Steinberg C.E."/>
            <person name="Wang H."/>
            <person name="Li N."/>
            <person name="Qian L."/>
            <person name="Zhang G."/>
            <person name="Li Y."/>
            <person name="Yang H."/>
            <person name="Liu X."/>
            <person name="Wang J."/>
            <person name="Yin Y."/>
            <person name="Wang J."/>
        </authorList>
    </citation>
    <scope>NUCLEOTIDE SEQUENCE [LARGE SCALE GENOMIC DNA]</scope>
    <source>
        <strain evidence="3">05x7-T-G4-1.051#20</strain>
    </source>
</reference>
<dbReference type="PANTHER" id="PTHR28671">
    <property type="entry name" value="COILED-COIL DOMAIN-CONTAINING PROTEIN 169"/>
    <property type="match status" value="1"/>
</dbReference>
<feature type="compositionally biased region" description="Basic and acidic residues" evidence="2">
    <location>
        <begin position="120"/>
        <end position="130"/>
    </location>
</feature>
<dbReference type="HOGENOM" id="CLU_708341_0_0_1"/>
<gene>
    <name evidence="3" type="ORF">CGI_10011680</name>
</gene>
<evidence type="ECO:0000256" key="2">
    <source>
        <dbReference type="SAM" id="MobiDB-lite"/>
    </source>
</evidence>
<evidence type="ECO:0000313" key="3">
    <source>
        <dbReference type="EMBL" id="EKC32897.1"/>
    </source>
</evidence>
<sequence length="390" mass="44101">MAVEVMDDFELEKLRAEIQQEKQMKEMLEQSAAELRATVEELEKRYDTIDNEGNEWKTRYETQTEINEQLERQILMLQNKVQEAKANLKDEDLAELDLRPGRGILKRRGVAFSDESSEEGNGKSVDKCIQVDRTKSNLTSILKPSPESSADSKSSKKSDLPAETKPKPLKRTIQIRTKPGSYLPARDHVAGRDSTTRSSLASQSVRPSSSESQSNKPTTAATQKSTEITINLTFSPRSRDLAGKTPRDLKNFDDLSDSKLLSFLTQCKANPHMIRMLEKEKNVLMNQMRDMEWRLDQESKAYHKANDERKTYSLEINSTKGSINDFSTRTKLSSSRDALDTIPGSRTPRSMGNLENEIRNIPEDQRILDPKHGPIKKAAAVKSLPSLETT</sequence>
<dbReference type="EMBL" id="JH817028">
    <property type="protein sequence ID" value="EKC32897.1"/>
    <property type="molecule type" value="Genomic_DNA"/>
</dbReference>
<dbReference type="InterPro" id="IPR028022">
    <property type="entry name" value="DUF4600"/>
</dbReference>
<feature type="coiled-coil region" evidence="1">
    <location>
        <begin position="11"/>
        <end position="94"/>
    </location>
</feature>
<feature type="coiled-coil region" evidence="1">
    <location>
        <begin position="274"/>
        <end position="308"/>
    </location>
</feature>
<name>K1Q7Z2_MAGGI</name>
<evidence type="ECO:0000256" key="1">
    <source>
        <dbReference type="SAM" id="Coils"/>
    </source>
</evidence>
<feature type="compositionally biased region" description="Basic and acidic residues" evidence="2">
    <location>
        <begin position="185"/>
        <end position="195"/>
    </location>
</feature>
<proteinExistence type="predicted"/>
<protein>
    <submittedName>
        <fullName evidence="3">UPF0594 protein C13orf38-like protein</fullName>
    </submittedName>
</protein>
<organism evidence="3">
    <name type="scientific">Magallana gigas</name>
    <name type="common">Pacific oyster</name>
    <name type="synonym">Crassostrea gigas</name>
    <dbReference type="NCBI Taxonomy" id="29159"/>
    <lineage>
        <taxon>Eukaryota</taxon>
        <taxon>Metazoa</taxon>
        <taxon>Spiralia</taxon>
        <taxon>Lophotrochozoa</taxon>
        <taxon>Mollusca</taxon>
        <taxon>Bivalvia</taxon>
        <taxon>Autobranchia</taxon>
        <taxon>Pteriomorphia</taxon>
        <taxon>Ostreida</taxon>
        <taxon>Ostreoidea</taxon>
        <taxon>Ostreidae</taxon>
        <taxon>Magallana</taxon>
    </lineage>
</organism>
<dbReference type="Pfam" id="PF15372">
    <property type="entry name" value="DUF4600"/>
    <property type="match status" value="2"/>
</dbReference>
<dbReference type="PANTHER" id="PTHR28671:SF3">
    <property type="entry name" value="COILED-COIL DOMAIN-CONTAINING PROTEIN 169"/>
    <property type="match status" value="1"/>
</dbReference>
<dbReference type="InParanoid" id="K1Q7Z2"/>
<feature type="compositionally biased region" description="Basic and acidic residues" evidence="2">
    <location>
        <begin position="153"/>
        <end position="166"/>
    </location>
</feature>
<feature type="compositionally biased region" description="Polar residues" evidence="2">
    <location>
        <begin position="215"/>
        <end position="226"/>
    </location>
</feature>
<dbReference type="AlphaFoldDB" id="K1Q7Z2"/>
<feature type="region of interest" description="Disordered" evidence="2">
    <location>
        <begin position="111"/>
        <end position="130"/>
    </location>
</feature>